<comment type="similarity">
    <text evidence="2">Belongs to the TrpF family.</text>
</comment>
<dbReference type="EC" id="5.3.1.24" evidence="3"/>
<dbReference type="GO" id="GO:0004640">
    <property type="term" value="F:phosphoribosylanthranilate isomerase activity"/>
    <property type="evidence" value="ECO:0007669"/>
    <property type="project" value="UniProtKB-EC"/>
</dbReference>
<evidence type="ECO:0000256" key="7">
    <source>
        <dbReference type="ARBA" id="ARBA00023141"/>
    </source>
</evidence>
<evidence type="ECO:0000313" key="10">
    <source>
        <dbReference type="EMBL" id="GMM44285.1"/>
    </source>
</evidence>
<keyword evidence="8 10" id="KW-0413">Isomerase</keyword>
<dbReference type="SUPFAM" id="SSF51366">
    <property type="entry name" value="Ribulose-phoshate binding barrel"/>
    <property type="match status" value="1"/>
</dbReference>
<reference evidence="10 11" key="1">
    <citation type="journal article" date="2023" name="Elife">
        <title>Identification of key yeast species and microbe-microbe interactions impacting larval growth of Drosophila in the wild.</title>
        <authorList>
            <person name="Mure A."/>
            <person name="Sugiura Y."/>
            <person name="Maeda R."/>
            <person name="Honda K."/>
            <person name="Sakurai N."/>
            <person name="Takahashi Y."/>
            <person name="Watada M."/>
            <person name="Katoh T."/>
            <person name="Gotoh A."/>
            <person name="Gotoh Y."/>
            <person name="Taniguchi I."/>
            <person name="Nakamura K."/>
            <person name="Hayashi T."/>
            <person name="Katayama T."/>
            <person name="Uemura T."/>
            <person name="Hattori Y."/>
        </authorList>
    </citation>
    <scope>NUCLEOTIDE SEQUENCE [LARGE SCALE GENOMIC DNA]</scope>
    <source>
        <strain evidence="10 11">PK-24</strain>
    </source>
</reference>
<proteinExistence type="inferred from homology"/>
<evidence type="ECO:0000256" key="5">
    <source>
        <dbReference type="ARBA" id="ARBA00022605"/>
    </source>
</evidence>
<evidence type="ECO:0000259" key="9">
    <source>
        <dbReference type="Pfam" id="PF00697"/>
    </source>
</evidence>
<evidence type="ECO:0000256" key="3">
    <source>
        <dbReference type="ARBA" id="ARBA00012572"/>
    </source>
</evidence>
<keyword evidence="11" id="KW-1185">Reference proteome</keyword>
<dbReference type="EMBL" id="BTGB01000001">
    <property type="protein sequence ID" value="GMM44285.1"/>
    <property type="molecule type" value="Genomic_DNA"/>
</dbReference>
<evidence type="ECO:0000256" key="8">
    <source>
        <dbReference type="ARBA" id="ARBA00023235"/>
    </source>
</evidence>
<organism evidence="10 11">
    <name type="scientific">Pichia kluyveri</name>
    <name type="common">Yeast</name>
    <dbReference type="NCBI Taxonomy" id="36015"/>
    <lineage>
        <taxon>Eukaryota</taxon>
        <taxon>Fungi</taxon>
        <taxon>Dikarya</taxon>
        <taxon>Ascomycota</taxon>
        <taxon>Saccharomycotina</taxon>
        <taxon>Pichiomycetes</taxon>
        <taxon>Pichiales</taxon>
        <taxon>Pichiaceae</taxon>
        <taxon>Pichia</taxon>
    </lineage>
</organism>
<sequence length="244" mass="26398">MTEKVVKVCGLKTKEAAEVAIENGASLLGMILVPGRARTIDDESAKEIVQLCAEKRSKKGSKIQTSTELIKHVKSLDIQGPEWFEAVSKCIVENGPFAVGVFRNQSLEDVLAKSRELNLDIVQLHGSENVDEFVNSLNVPIMPRFVLNKPGFENALTTHKFLMPLLDSEAGGEGKLIDWNDAATFGKDMKGRYLLAGGLNPENVVNALAVEGCCGVDVSGGVETDGIKDNCKIEAFIHNAIQSM</sequence>
<gene>
    <name evidence="10" type="ORF">DAPK24_008600</name>
</gene>
<evidence type="ECO:0000256" key="4">
    <source>
        <dbReference type="ARBA" id="ARBA00022272"/>
    </source>
</evidence>
<keyword evidence="7" id="KW-0057">Aromatic amino acid biosynthesis</keyword>
<dbReference type="PANTHER" id="PTHR42894">
    <property type="entry name" value="N-(5'-PHOSPHORIBOSYL)ANTHRANILATE ISOMERASE"/>
    <property type="match status" value="1"/>
</dbReference>
<comment type="caution">
    <text evidence="10">The sequence shown here is derived from an EMBL/GenBank/DDBJ whole genome shotgun (WGS) entry which is preliminary data.</text>
</comment>
<dbReference type="CDD" id="cd00405">
    <property type="entry name" value="PRAI"/>
    <property type="match status" value="1"/>
</dbReference>
<dbReference type="Pfam" id="PF00697">
    <property type="entry name" value="PRAI"/>
    <property type="match status" value="1"/>
</dbReference>
<dbReference type="AlphaFoldDB" id="A0AAV5QZ95"/>
<dbReference type="Gene3D" id="3.20.20.70">
    <property type="entry name" value="Aldolase class I"/>
    <property type="match status" value="1"/>
</dbReference>
<evidence type="ECO:0000256" key="1">
    <source>
        <dbReference type="ARBA" id="ARBA00004664"/>
    </source>
</evidence>
<dbReference type="HAMAP" id="MF_00135">
    <property type="entry name" value="PRAI"/>
    <property type="match status" value="1"/>
</dbReference>
<keyword evidence="5" id="KW-0028">Amino-acid biosynthesis</keyword>
<evidence type="ECO:0000256" key="6">
    <source>
        <dbReference type="ARBA" id="ARBA00022822"/>
    </source>
</evidence>
<name>A0AAV5QZ95_PICKL</name>
<dbReference type="GO" id="GO:0000162">
    <property type="term" value="P:L-tryptophan biosynthetic process"/>
    <property type="evidence" value="ECO:0007669"/>
    <property type="project" value="UniProtKB-KW"/>
</dbReference>
<keyword evidence="6" id="KW-0822">Tryptophan biosynthesis</keyword>
<evidence type="ECO:0000256" key="2">
    <source>
        <dbReference type="ARBA" id="ARBA00007571"/>
    </source>
</evidence>
<evidence type="ECO:0000313" key="11">
    <source>
        <dbReference type="Proteomes" id="UP001378960"/>
    </source>
</evidence>
<dbReference type="InterPro" id="IPR011060">
    <property type="entry name" value="RibuloseP-bd_barrel"/>
</dbReference>
<protein>
    <recommendedName>
        <fullName evidence="4">N-(5'-phosphoribosyl)anthranilate isomerase</fullName>
        <ecNumber evidence="3">5.3.1.24</ecNumber>
    </recommendedName>
</protein>
<dbReference type="PANTHER" id="PTHR42894:SF1">
    <property type="entry name" value="N-(5'-PHOSPHORIBOSYL)ANTHRANILATE ISOMERASE"/>
    <property type="match status" value="1"/>
</dbReference>
<dbReference type="Proteomes" id="UP001378960">
    <property type="component" value="Unassembled WGS sequence"/>
</dbReference>
<dbReference type="InterPro" id="IPR044643">
    <property type="entry name" value="TrpF_fam"/>
</dbReference>
<feature type="domain" description="N-(5'phosphoribosyl) anthranilate isomerase (PRAI)" evidence="9">
    <location>
        <begin position="75"/>
        <end position="238"/>
    </location>
</feature>
<dbReference type="InterPro" id="IPR013785">
    <property type="entry name" value="Aldolase_TIM"/>
</dbReference>
<dbReference type="InterPro" id="IPR001240">
    <property type="entry name" value="PRAI_dom"/>
</dbReference>
<comment type="pathway">
    <text evidence="1">Amino-acid biosynthesis; L-tryptophan biosynthesis; L-tryptophan from chorismate: step 3/5.</text>
</comment>
<accession>A0AAV5QZ95</accession>